<feature type="compositionally biased region" description="Basic and acidic residues" evidence="1">
    <location>
        <begin position="64"/>
        <end position="79"/>
    </location>
</feature>
<feature type="region of interest" description="Disordered" evidence="1">
    <location>
        <begin position="23"/>
        <end position="96"/>
    </location>
</feature>
<dbReference type="AlphaFoldDB" id="A0A9P0CXP7"/>
<evidence type="ECO:0000256" key="1">
    <source>
        <dbReference type="SAM" id="MobiDB-lite"/>
    </source>
</evidence>
<accession>A0A9P0CXP7</accession>
<sequence>MSYRGRGNPSYYGNQDRVYYNREYDDYNSQPSTSRGRGRGRGNRRGGRNNNNNSYPHQNNKNNNNDKRNDENTKSDKPEINNVPEPKHLSKTSSELTNDPLYEESFFKEFGSSLRRDVDDPKIHSGTTGLKYIIENLYKIFVTKAAGFAKRMPESALADYCAILTTQRLLKIHIENSFDANYETTKFVRDIDNAKYFYPKTLSRYLSGFGNTRIVGGRSLKFYYPPAVARKVTVDDLRWWGRVNDQTHHLYLNYPCTAVYYSRVVHDYVGRQQFVEAEGEEEEEEDADEDLDLPARIRPLQWDRSSPNVNLQGWKSRTHLTNIQRGFLDTADFDPRESPRGLEWNYNPSWINAVSIELENLNFIEAGTVAESSGGSQGQTTFAFPYSDDELPVSTGDFIGKSNLDVSGPIANLGVKHLYRVKYDEDLRNWSIYWENRSFDHVPAAWSATVNTWRDAEYPELTTGRYSIELFDPREFARLVVERNNRKVKK</sequence>
<dbReference type="EMBL" id="OV651814">
    <property type="protein sequence ID" value="CAH1106824.1"/>
    <property type="molecule type" value="Genomic_DNA"/>
</dbReference>
<proteinExistence type="predicted"/>
<reference evidence="2" key="1">
    <citation type="submission" date="2022-01" db="EMBL/GenBank/DDBJ databases">
        <authorList>
            <person name="King R."/>
        </authorList>
    </citation>
    <scope>NUCLEOTIDE SEQUENCE</scope>
</reference>
<gene>
    <name evidence="2" type="ORF">PSYICH_LOCUS6441</name>
</gene>
<dbReference type="OrthoDB" id="8055291at2759"/>
<name>A0A9P0CXP7_9CUCU</name>
<evidence type="ECO:0000313" key="3">
    <source>
        <dbReference type="Proteomes" id="UP001153636"/>
    </source>
</evidence>
<evidence type="ECO:0000313" key="2">
    <source>
        <dbReference type="EMBL" id="CAH1106824.1"/>
    </source>
</evidence>
<protein>
    <submittedName>
        <fullName evidence="2">Uncharacterized protein</fullName>
    </submittedName>
</protein>
<organism evidence="2 3">
    <name type="scientific">Psylliodes chrysocephalus</name>
    <dbReference type="NCBI Taxonomy" id="3402493"/>
    <lineage>
        <taxon>Eukaryota</taxon>
        <taxon>Metazoa</taxon>
        <taxon>Ecdysozoa</taxon>
        <taxon>Arthropoda</taxon>
        <taxon>Hexapoda</taxon>
        <taxon>Insecta</taxon>
        <taxon>Pterygota</taxon>
        <taxon>Neoptera</taxon>
        <taxon>Endopterygota</taxon>
        <taxon>Coleoptera</taxon>
        <taxon>Polyphaga</taxon>
        <taxon>Cucujiformia</taxon>
        <taxon>Chrysomeloidea</taxon>
        <taxon>Chrysomelidae</taxon>
        <taxon>Galerucinae</taxon>
        <taxon>Alticini</taxon>
        <taxon>Psylliodes</taxon>
    </lineage>
</organism>
<feature type="compositionally biased region" description="Low complexity" evidence="1">
    <location>
        <begin position="48"/>
        <end position="63"/>
    </location>
</feature>
<feature type="compositionally biased region" description="Basic residues" evidence="1">
    <location>
        <begin position="36"/>
        <end position="47"/>
    </location>
</feature>
<keyword evidence="3" id="KW-1185">Reference proteome</keyword>
<dbReference type="Proteomes" id="UP001153636">
    <property type="component" value="Chromosome 2"/>
</dbReference>